<dbReference type="EMBL" id="JASAYT010000014">
    <property type="protein sequence ID" value="MDP8174885.1"/>
    <property type="molecule type" value="Genomic_DNA"/>
</dbReference>
<dbReference type="InterPro" id="IPR010824">
    <property type="entry name" value="DUF1425"/>
</dbReference>
<dbReference type="Proteomes" id="UP001231736">
    <property type="component" value="Unassembled WGS sequence"/>
</dbReference>
<dbReference type="RefSeq" id="WP_090919302.1">
    <property type="nucleotide sequence ID" value="NZ_CP016180.1"/>
</dbReference>
<evidence type="ECO:0000313" key="1">
    <source>
        <dbReference type="EMBL" id="MDP8172452.1"/>
    </source>
</evidence>
<evidence type="ECO:0000313" key="2">
    <source>
        <dbReference type="EMBL" id="MDP8174885.1"/>
    </source>
</evidence>
<evidence type="ECO:0000313" key="4">
    <source>
        <dbReference type="Proteomes" id="UP000198883"/>
    </source>
</evidence>
<dbReference type="EMBL" id="FOBN01000001">
    <property type="protein sequence ID" value="SEL89072.1"/>
    <property type="molecule type" value="Genomic_DNA"/>
</dbReference>
<proteinExistence type="predicted"/>
<dbReference type="CDD" id="cd09030">
    <property type="entry name" value="DUF1425"/>
    <property type="match status" value="1"/>
</dbReference>
<dbReference type="GeneID" id="83544806"/>
<sequence>MRLTQFVKIIVYVTTVILLSGCVNKASDTSLSSETPLINIEERLSQYIEVESNLESVLVKNKTAEPLGILYKVFWYGEQGTTQQSNVKWRSLRLMPKQTSVIKLKKPTLASVNYRIYLRENDTKGI</sequence>
<reference evidence="4" key="2">
    <citation type="submission" date="2016-10" db="EMBL/GenBank/DDBJ databases">
        <authorList>
            <person name="Varghese N."/>
            <person name="Submissions S."/>
        </authorList>
    </citation>
    <scope>NUCLEOTIDE SEQUENCE [LARGE SCALE GENOMIC DNA]</scope>
    <source>
        <strain evidence="4">DSM 24204</strain>
    </source>
</reference>
<dbReference type="Proteomes" id="UP000198883">
    <property type="component" value="Unassembled WGS sequence"/>
</dbReference>
<name>A0A1H7TW18_9PAST</name>
<accession>A0A1H7TW18</accession>
<protein>
    <submittedName>
        <fullName evidence="3">Uncharacterized conserved protein YcfL</fullName>
    </submittedName>
    <submittedName>
        <fullName evidence="1">YcfL family protein</fullName>
    </submittedName>
</protein>
<dbReference type="AlphaFoldDB" id="A0A1H7TW18"/>
<evidence type="ECO:0000313" key="3">
    <source>
        <dbReference type="EMBL" id="SEL89072.1"/>
    </source>
</evidence>
<organism evidence="3 4">
    <name type="scientific">Phocoenobacter skyensis</name>
    <dbReference type="NCBI Taxonomy" id="97481"/>
    <lineage>
        <taxon>Bacteria</taxon>
        <taxon>Pseudomonadati</taxon>
        <taxon>Pseudomonadota</taxon>
        <taxon>Gammaproteobacteria</taxon>
        <taxon>Pasteurellales</taxon>
        <taxon>Pasteurellaceae</taxon>
        <taxon>Phocoenobacter</taxon>
    </lineage>
</organism>
<gene>
    <name evidence="1" type="ORF">QJU93_03655</name>
    <name evidence="2" type="ORF">QJU97_05360</name>
    <name evidence="3" type="ORF">SAMN05444853_10147</name>
</gene>
<dbReference type="Proteomes" id="UP001236239">
    <property type="component" value="Unassembled WGS sequence"/>
</dbReference>
<reference evidence="1" key="3">
    <citation type="journal article" date="2023" name="Front. Microbiol.">
        <title>Phylogeography and host specificity of Pasteurellaceae pathogenic to sea-farmed fish in the north-east Atlantic.</title>
        <authorList>
            <person name="Gulla S."/>
            <person name="Colquhoun D.J."/>
            <person name="Olsen A.B."/>
            <person name="Spilsberg B."/>
            <person name="Lagesen K."/>
            <person name="Aakesson C.P."/>
            <person name="Strom S."/>
            <person name="Manji F."/>
            <person name="Birkbeck T.H."/>
            <person name="Nilsen H.K."/>
        </authorList>
    </citation>
    <scope>NUCLEOTIDE SEQUENCE</scope>
    <source>
        <strain evidence="2">98B1</strain>
        <strain evidence="1">TW16_20</strain>
    </source>
</reference>
<dbReference type="Gene3D" id="2.60.40.3230">
    <property type="match status" value="1"/>
</dbReference>
<dbReference type="OrthoDB" id="5690781at2"/>
<dbReference type="InterPro" id="IPR038483">
    <property type="entry name" value="YcfL-like_sf"/>
</dbReference>
<dbReference type="PROSITE" id="PS51257">
    <property type="entry name" value="PROKAR_LIPOPROTEIN"/>
    <property type="match status" value="1"/>
</dbReference>
<dbReference type="EMBL" id="JASAYQ010000004">
    <property type="protein sequence ID" value="MDP8172452.1"/>
    <property type="molecule type" value="Genomic_DNA"/>
</dbReference>
<dbReference type="STRING" id="97481.SAMN05444853_10147"/>
<reference evidence="3" key="1">
    <citation type="submission" date="2016-10" db="EMBL/GenBank/DDBJ databases">
        <authorList>
            <person name="de Groot N.N."/>
        </authorList>
    </citation>
    <scope>NUCLEOTIDE SEQUENCE [LARGE SCALE GENOMIC DNA]</scope>
    <source>
        <strain evidence="3">DSM 24204</strain>
    </source>
</reference>
<dbReference type="Pfam" id="PF07233">
    <property type="entry name" value="DUF1425"/>
    <property type="match status" value="1"/>
</dbReference>